<dbReference type="HOGENOM" id="CLU_3212923_0_0_10"/>
<reference evidence="1 2" key="1">
    <citation type="submission" date="2013-12" db="EMBL/GenBank/DDBJ databases">
        <authorList>
            <consortium name="DOE Joint Genome Institute"/>
            <person name="Eisen J."/>
            <person name="Huntemann M."/>
            <person name="Han J."/>
            <person name="Chen A."/>
            <person name="Kyrpides N."/>
            <person name="Mavromatis K."/>
            <person name="Markowitz V."/>
            <person name="Palaniappan K."/>
            <person name="Ivanova N."/>
            <person name="Schaumberg A."/>
            <person name="Pati A."/>
            <person name="Liolios K."/>
            <person name="Nordberg H.P."/>
            <person name="Cantor M.N."/>
            <person name="Hua S.X."/>
            <person name="Woyke T."/>
        </authorList>
    </citation>
    <scope>NUCLEOTIDE SEQUENCE [LARGE SCALE GENOMIC DNA]</scope>
    <source>
        <strain evidence="2">DSM 18177</strain>
    </source>
</reference>
<accession>W0EXS0</accession>
<evidence type="ECO:0000313" key="2">
    <source>
        <dbReference type="Proteomes" id="UP000018901"/>
    </source>
</evidence>
<dbReference type="Proteomes" id="UP000018901">
    <property type="component" value="Chromosome"/>
</dbReference>
<dbReference type="AlphaFoldDB" id="W0EXS0"/>
<organism evidence="1 2">
    <name type="scientific">Barnesiella viscericola DSM 18177</name>
    <dbReference type="NCBI Taxonomy" id="880074"/>
    <lineage>
        <taxon>Bacteria</taxon>
        <taxon>Pseudomonadati</taxon>
        <taxon>Bacteroidota</taxon>
        <taxon>Bacteroidia</taxon>
        <taxon>Bacteroidales</taxon>
        <taxon>Barnesiellaceae</taxon>
        <taxon>Barnesiella</taxon>
    </lineage>
</organism>
<protein>
    <submittedName>
        <fullName evidence="1">Uncharacterized protein</fullName>
    </submittedName>
</protein>
<dbReference type="KEGG" id="bvs:BARVI_09040"/>
<keyword evidence="2" id="KW-1185">Reference proteome</keyword>
<dbReference type="EMBL" id="CP007034">
    <property type="protein sequence ID" value="AHF13881.1"/>
    <property type="molecule type" value="Genomic_DNA"/>
</dbReference>
<proteinExistence type="predicted"/>
<name>W0EXS0_9BACT</name>
<evidence type="ECO:0000313" key="1">
    <source>
        <dbReference type="EMBL" id="AHF13881.1"/>
    </source>
</evidence>
<gene>
    <name evidence="1" type="ORF">BARVI_09040</name>
</gene>
<sequence>MLFEQRKQTFVFFKKKMITYLIVKEMKWKILCIFVAEKVKNNRY</sequence>
<dbReference type="STRING" id="880074.BARVI_09040"/>